<protein>
    <recommendedName>
        <fullName evidence="3">VWFA domain-containing protein</fullName>
    </recommendedName>
</protein>
<keyword evidence="2" id="KW-1133">Transmembrane helix</keyword>
<dbReference type="PRINTS" id="PR00453">
    <property type="entry name" value="VWFADOMAIN"/>
</dbReference>
<feature type="transmembrane region" description="Helical" evidence="2">
    <location>
        <begin position="9"/>
        <end position="30"/>
    </location>
</feature>
<keyword evidence="2" id="KW-0472">Membrane</keyword>
<gene>
    <name evidence="4" type="ORF">SPHA_55245</name>
</gene>
<feature type="domain" description="VWFA" evidence="3">
    <location>
        <begin position="39"/>
        <end position="212"/>
    </location>
</feature>
<dbReference type="EMBL" id="CAHIKZ030003660">
    <property type="protein sequence ID" value="CAE1302776.1"/>
    <property type="molecule type" value="Genomic_DNA"/>
</dbReference>
<keyword evidence="2" id="KW-0812">Transmembrane</keyword>
<dbReference type="PANTHER" id="PTHR24020:SF84">
    <property type="entry name" value="VWFA DOMAIN-CONTAINING PROTEIN"/>
    <property type="match status" value="1"/>
</dbReference>
<dbReference type="SMART" id="SM00327">
    <property type="entry name" value="VWA"/>
    <property type="match status" value="1"/>
</dbReference>
<proteinExistence type="predicted"/>
<dbReference type="Pfam" id="PF00092">
    <property type="entry name" value="VWA"/>
    <property type="match status" value="1"/>
</dbReference>
<dbReference type="PRINTS" id="PR01217">
    <property type="entry name" value="PRICHEXTENSN"/>
</dbReference>
<keyword evidence="5" id="KW-1185">Reference proteome</keyword>
<evidence type="ECO:0000313" key="5">
    <source>
        <dbReference type="Proteomes" id="UP000597762"/>
    </source>
</evidence>
<dbReference type="OrthoDB" id="6132182at2759"/>
<organism evidence="4 5">
    <name type="scientific">Acanthosepion pharaonis</name>
    <name type="common">Pharaoh cuttlefish</name>
    <name type="synonym">Sepia pharaonis</name>
    <dbReference type="NCBI Taxonomy" id="158019"/>
    <lineage>
        <taxon>Eukaryota</taxon>
        <taxon>Metazoa</taxon>
        <taxon>Spiralia</taxon>
        <taxon>Lophotrochozoa</taxon>
        <taxon>Mollusca</taxon>
        <taxon>Cephalopoda</taxon>
        <taxon>Coleoidea</taxon>
        <taxon>Decapodiformes</taxon>
        <taxon>Sepiida</taxon>
        <taxon>Sepiina</taxon>
        <taxon>Sepiidae</taxon>
        <taxon>Acanthosepion</taxon>
    </lineage>
</organism>
<reference evidence="4" key="1">
    <citation type="submission" date="2021-01" db="EMBL/GenBank/DDBJ databases">
        <authorList>
            <person name="Li R."/>
            <person name="Bekaert M."/>
        </authorList>
    </citation>
    <scope>NUCLEOTIDE SEQUENCE</scope>
    <source>
        <strain evidence="4">Farmed</strain>
    </source>
</reference>
<evidence type="ECO:0000256" key="1">
    <source>
        <dbReference type="SAM" id="MobiDB-lite"/>
    </source>
</evidence>
<evidence type="ECO:0000313" key="4">
    <source>
        <dbReference type="EMBL" id="CAE1302776.1"/>
    </source>
</evidence>
<dbReference type="AlphaFoldDB" id="A0A812DFH9"/>
<comment type="caution">
    <text evidence="4">The sequence shown here is derived from an EMBL/GenBank/DDBJ whole genome shotgun (WGS) entry which is preliminary data.</text>
</comment>
<dbReference type="Proteomes" id="UP000597762">
    <property type="component" value="Unassembled WGS sequence"/>
</dbReference>
<dbReference type="InterPro" id="IPR002035">
    <property type="entry name" value="VWF_A"/>
</dbReference>
<feature type="compositionally biased region" description="Low complexity" evidence="1">
    <location>
        <begin position="227"/>
        <end position="305"/>
    </location>
</feature>
<dbReference type="PROSITE" id="PS50234">
    <property type="entry name" value="VWFA"/>
    <property type="match status" value="1"/>
</dbReference>
<feature type="region of interest" description="Disordered" evidence="1">
    <location>
        <begin position="227"/>
        <end position="314"/>
    </location>
</feature>
<dbReference type="Gene3D" id="3.40.50.410">
    <property type="entry name" value="von Willebrand factor, type A domain"/>
    <property type="match status" value="1"/>
</dbReference>
<evidence type="ECO:0000259" key="3">
    <source>
        <dbReference type="PROSITE" id="PS50234"/>
    </source>
</evidence>
<dbReference type="InterPro" id="IPR050525">
    <property type="entry name" value="ECM_Assembly_Org"/>
</dbReference>
<dbReference type="PANTHER" id="PTHR24020">
    <property type="entry name" value="COLLAGEN ALPHA"/>
    <property type="match status" value="1"/>
</dbReference>
<evidence type="ECO:0000256" key="2">
    <source>
        <dbReference type="SAM" id="Phobius"/>
    </source>
</evidence>
<accession>A0A812DFH9</accession>
<sequence>MQYQQQRNFLTFVVIICLISIKFVSSFPFITRCSGKAANMIFVLDSSSSVWIVDYNKQLKFVEKLVEPFDVGPADSQVHVGAITFSSHAHLEFSLDKYTDKDQLKKAIASIPYRQGQTNTAEALRLVRMEVNSHLKTSTAPFIVVVITDGMSSNTKDTRKQAKRLHKLGVNVYAIGVGYYYHLSELYGIASRPKNVYTVSSYSSLESIVKTFNIKSCKDIQITTTPKATTTTTTTTPAPTTTPTTTPIPTTTTTTPAPTTTPTTTPIPTTTTMTTTPTTTTTTLPPTTTTTTPAPTTTTEEPTTTSPEPLQRDDSSMYDTVLVLFSYAYIPL</sequence>
<dbReference type="InterPro" id="IPR036465">
    <property type="entry name" value="vWFA_dom_sf"/>
</dbReference>
<name>A0A812DFH9_ACAPH</name>
<dbReference type="SUPFAM" id="SSF53300">
    <property type="entry name" value="vWA-like"/>
    <property type="match status" value="1"/>
</dbReference>